<name>A0A7S1T317_9CHLO</name>
<dbReference type="SUPFAM" id="SSF81324">
    <property type="entry name" value="Voltage-gated potassium channels"/>
    <property type="match status" value="1"/>
</dbReference>
<feature type="transmembrane region" description="Helical" evidence="13">
    <location>
        <begin position="314"/>
        <end position="334"/>
    </location>
</feature>
<keyword evidence="8" id="KW-0406">Ion transport</keyword>
<feature type="repeat" description="ANK" evidence="11">
    <location>
        <begin position="629"/>
        <end position="662"/>
    </location>
</feature>
<feature type="repeat" description="ANK" evidence="11">
    <location>
        <begin position="727"/>
        <end position="759"/>
    </location>
</feature>
<dbReference type="Pfam" id="PF13857">
    <property type="entry name" value="Ank_5"/>
    <property type="match status" value="1"/>
</dbReference>
<accession>A0A7S1T317</accession>
<feature type="domain" description="Cyclic nucleotide-binding" evidence="14">
    <location>
        <begin position="446"/>
        <end position="544"/>
    </location>
</feature>
<feature type="region of interest" description="Disordered" evidence="12">
    <location>
        <begin position="1"/>
        <end position="64"/>
    </location>
</feature>
<dbReference type="GO" id="GO:0005249">
    <property type="term" value="F:voltage-gated potassium channel activity"/>
    <property type="evidence" value="ECO:0007669"/>
    <property type="project" value="InterPro"/>
</dbReference>
<evidence type="ECO:0000256" key="4">
    <source>
        <dbReference type="ARBA" id="ARBA00022692"/>
    </source>
</evidence>
<dbReference type="PROSITE" id="PS50088">
    <property type="entry name" value="ANK_REPEAT"/>
    <property type="match status" value="2"/>
</dbReference>
<feature type="transmembrane region" description="Helical" evidence="13">
    <location>
        <begin position="269"/>
        <end position="291"/>
    </location>
</feature>
<dbReference type="SUPFAM" id="SSF51206">
    <property type="entry name" value="cAMP-binding domain-like"/>
    <property type="match status" value="1"/>
</dbReference>
<evidence type="ECO:0000313" key="15">
    <source>
        <dbReference type="EMBL" id="CAD9216955.1"/>
    </source>
</evidence>
<dbReference type="Gene3D" id="2.60.120.10">
    <property type="entry name" value="Jelly Rolls"/>
    <property type="match status" value="1"/>
</dbReference>
<dbReference type="PANTHER" id="PTHR45743">
    <property type="entry name" value="POTASSIUM CHANNEL AKT1"/>
    <property type="match status" value="1"/>
</dbReference>
<dbReference type="SMART" id="SM00100">
    <property type="entry name" value="cNMP"/>
    <property type="match status" value="1"/>
</dbReference>
<evidence type="ECO:0000259" key="14">
    <source>
        <dbReference type="PROSITE" id="PS50042"/>
    </source>
</evidence>
<keyword evidence="9 13" id="KW-0472">Membrane</keyword>
<keyword evidence="5" id="KW-0630">Potassium</keyword>
<dbReference type="InterPro" id="IPR014710">
    <property type="entry name" value="RmlC-like_jellyroll"/>
</dbReference>
<dbReference type="InterPro" id="IPR002110">
    <property type="entry name" value="Ankyrin_rpt"/>
</dbReference>
<dbReference type="SUPFAM" id="SSF48403">
    <property type="entry name" value="Ankyrin repeat"/>
    <property type="match status" value="1"/>
</dbReference>
<dbReference type="InterPro" id="IPR000595">
    <property type="entry name" value="cNMP-bd_dom"/>
</dbReference>
<evidence type="ECO:0000256" key="2">
    <source>
        <dbReference type="ARBA" id="ARBA00007929"/>
    </source>
</evidence>
<evidence type="ECO:0000256" key="7">
    <source>
        <dbReference type="ARBA" id="ARBA00022989"/>
    </source>
</evidence>
<dbReference type="InterPro" id="IPR018490">
    <property type="entry name" value="cNMP-bd_dom_sf"/>
</dbReference>
<dbReference type="AlphaFoldDB" id="A0A7S1T317"/>
<keyword evidence="11" id="KW-0040">ANK repeat</keyword>
<keyword evidence="5" id="KW-0631">Potassium channel</keyword>
<evidence type="ECO:0000256" key="12">
    <source>
        <dbReference type="SAM" id="MobiDB-lite"/>
    </source>
</evidence>
<evidence type="ECO:0000256" key="8">
    <source>
        <dbReference type="ARBA" id="ARBA00023065"/>
    </source>
</evidence>
<dbReference type="InterPro" id="IPR003938">
    <property type="entry name" value="K_chnl_volt-dep_EAG/ELK/ERG"/>
</dbReference>
<keyword evidence="5" id="KW-0633">Potassium transport</keyword>
<keyword evidence="7 13" id="KW-1133">Transmembrane helix</keyword>
<comment type="similarity">
    <text evidence="2">Belongs to the potassium channel family. Plant (TC 1.A.1.4) subfamily.</text>
</comment>
<reference evidence="15" key="1">
    <citation type="submission" date="2021-01" db="EMBL/GenBank/DDBJ databases">
        <authorList>
            <person name="Corre E."/>
            <person name="Pelletier E."/>
            <person name="Niang G."/>
            <person name="Scheremetjew M."/>
            <person name="Finn R."/>
            <person name="Kale V."/>
            <person name="Holt S."/>
            <person name="Cochrane G."/>
            <person name="Meng A."/>
            <person name="Brown T."/>
            <person name="Cohen L."/>
        </authorList>
    </citation>
    <scope>NUCLEOTIDE SEQUENCE</scope>
    <source>
        <strain evidence="15">PLY429</strain>
    </source>
</reference>
<keyword evidence="10" id="KW-0407">Ion channel</keyword>
<comment type="subcellular location">
    <subcellularLocation>
        <location evidence="1">Membrane</location>
        <topology evidence="1">Multi-pass membrane protein</topology>
    </subcellularLocation>
</comment>
<organism evidence="15">
    <name type="scientific">Tetraselmis chuii</name>
    <dbReference type="NCBI Taxonomy" id="63592"/>
    <lineage>
        <taxon>Eukaryota</taxon>
        <taxon>Viridiplantae</taxon>
        <taxon>Chlorophyta</taxon>
        <taxon>core chlorophytes</taxon>
        <taxon>Chlorodendrophyceae</taxon>
        <taxon>Chlorodendrales</taxon>
        <taxon>Chlorodendraceae</taxon>
        <taxon>Tetraselmis</taxon>
    </lineage>
</organism>
<evidence type="ECO:0000256" key="3">
    <source>
        <dbReference type="ARBA" id="ARBA00022448"/>
    </source>
</evidence>
<keyword evidence="3" id="KW-0813">Transport</keyword>
<dbReference type="PRINTS" id="PR01463">
    <property type="entry name" value="EAGCHANLFMLY"/>
</dbReference>
<protein>
    <recommendedName>
        <fullName evidence="14">Cyclic nucleotide-binding domain-containing protein</fullName>
    </recommendedName>
</protein>
<dbReference type="Pfam" id="PF00520">
    <property type="entry name" value="Ion_trans"/>
    <property type="match status" value="1"/>
</dbReference>
<evidence type="ECO:0000256" key="13">
    <source>
        <dbReference type="SAM" id="Phobius"/>
    </source>
</evidence>
<dbReference type="FunFam" id="1.10.287.70:FF:000123">
    <property type="entry name" value="Potassium channel KAT3"/>
    <property type="match status" value="1"/>
</dbReference>
<feature type="transmembrane region" description="Helical" evidence="13">
    <location>
        <begin position="170"/>
        <end position="192"/>
    </location>
</feature>
<evidence type="ECO:0000256" key="5">
    <source>
        <dbReference type="ARBA" id="ARBA00022826"/>
    </source>
</evidence>
<proteinExistence type="inferred from homology"/>
<dbReference type="InterPro" id="IPR036770">
    <property type="entry name" value="Ankyrin_rpt-contain_sf"/>
</dbReference>
<dbReference type="Pfam" id="PF00027">
    <property type="entry name" value="cNMP_binding"/>
    <property type="match status" value="1"/>
</dbReference>
<dbReference type="PRINTS" id="PR01415">
    <property type="entry name" value="ANKYRIN"/>
</dbReference>
<feature type="compositionally biased region" description="Pro residues" evidence="12">
    <location>
        <begin position="48"/>
        <end position="57"/>
    </location>
</feature>
<feature type="transmembrane region" description="Helical" evidence="13">
    <location>
        <begin position="138"/>
        <end position="158"/>
    </location>
</feature>
<dbReference type="Gene3D" id="1.25.40.20">
    <property type="entry name" value="Ankyrin repeat-containing domain"/>
    <property type="match status" value="2"/>
</dbReference>
<gene>
    <name evidence="15" type="ORF">TCHU04912_LOCUS19164</name>
</gene>
<keyword evidence="4 13" id="KW-0812">Transmembrane</keyword>
<dbReference type="PROSITE" id="PS50297">
    <property type="entry name" value="ANK_REP_REGION"/>
    <property type="match status" value="2"/>
</dbReference>
<evidence type="ECO:0000256" key="6">
    <source>
        <dbReference type="ARBA" id="ARBA00022882"/>
    </source>
</evidence>
<dbReference type="PANTHER" id="PTHR45743:SF2">
    <property type="entry name" value="POTASSIUM CHANNEL AKT1"/>
    <property type="match status" value="1"/>
</dbReference>
<dbReference type="EMBL" id="HBGG01037031">
    <property type="protein sequence ID" value="CAD9216955.1"/>
    <property type="molecule type" value="Transcribed_RNA"/>
</dbReference>
<dbReference type="PROSITE" id="PS50042">
    <property type="entry name" value="CNMP_BINDING_3"/>
    <property type="match status" value="1"/>
</dbReference>
<feature type="transmembrane region" description="Helical" evidence="13">
    <location>
        <begin position="346"/>
        <end position="368"/>
    </location>
</feature>
<dbReference type="InterPro" id="IPR005821">
    <property type="entry name" value="Ion_trans_dom"/>
</dbReference>
<evidence type="ECO:0000256" key="9">
    <source>
        <dbReference type="ARBA" id="ARBA00023136"/>
    </source>
</evidence>
<evidence type="ECO:0000256" key="1">
    <source>
        <dbReference type="ARBA" id="ARBA00004141"/>
    </source>
</evidence>
<keyword evidence="6" id="KW-0851">Voltage-gated channel</keyword>
<evidence type="ECO:0000256" key="11">
    <source>
        <dbReference type="PROSITE-ProRule" id="PRU00023"/>
    </source>
</evidence>
<dbReference type="Gene3D" id="1.10.287.70">
    <property type="match status" value="1"/>
</dbReference>
<dbReference type="GO" id="GO:0034702">
    <property type="term" value="C:monoatomic ion channel complex"/>
    <property type="evidence" value="ECO:0007669"/>
    <property type="project" value="UniProtKB-KW"/>
</dbReference>
<dbReference type="Pfam" id="PF12796">
    <property type="entry name" value="Ank_2"/>
    <property type="match status" value="1"/>
</dbReference>
<dbReference type="SMART" id="SM00248">
    <property type="entry name" value="ANK"/>
    <property type="match status" value="5"/>
</dbReference>
<dbReference type="CDD" id="cd00038">
    <property type="entry name" value="CAP_ED"/>
    <property type="match status" value="1"/>
</dbReference>
<sequence>MFGGIAKVLGSKSSSHQVAPLTGASEHSSPGHRPERDPGRDPTAALPGRPPRAPPPVLGHIGSDNSAMSEEEFNRKRVGFRRGTLLQSMKMMGRGLTYPDDARQRPGSMQTEFQTAPQGLFLPKHFLMLNPDNKFYNWWWQLTVLLTYWNLFQVPFTVAFQVRDGWVDYLVWLVDMLFFVDIFITLSTPIYIHGQQYTDRKTIAKNYLKLHFWIDFLASVPFDRIGAAILPDNDYIRLLAFTRTLRVRRLVLLLAKTEKNININYESVVLVKLLTMVAVLAHLEACLFWYVGEVSNGTAWIEDFLVDGDSDDNWSLYLISLYWAVTTYTTVGYGDLHPVNNAERTYAIFVMIINMALTAYVLGNITMLTTKVDQSVLEYRANVSRVRSYLARKKIRPELVEMAIQQLQTNQEMSEETDEALEHCAPYIRNRILSSLYNERLGQCNLLHGCSNEFVNSIVHSASMEFFQPDTLILRCKERANGLYYVLSGSLSVLNEENKHLRSIRTGGTFGAESVMCELPQHYGVKSRSLVKALAIDINSVRSICNQYKLDHRVACTNLVSLLETVKPADETEKVDITTAMSQVRSHINSLKTDMVTKLCYCASMGDLLGLKALLASDKEHNINDGDYDGRRPLHVAAAGGHLQMIEYLVVNEGAEVNVVDSFGGAPLLDAVKSQNMEAAALLRQYGAELMLADTGTTMCSLVKSGRIEQVRLYLENGADPNVGDYDGRTPLHIACSDGNIPLVKLIIAFGGDIHSKDRLGTTPLDEAENCKGEATLKDSILSICDPHPEKKWVIAIDKLEVLKRQVEGEKHNLSDQEVGPKF</sequence>
<evidence type="ECO:0000256" key="10">
    <source>
        <dbReference type="ARBA" id="ARBA00023303"/>
    </source>
</evidence>
<dbReference type="InterPro" id="IPR045319">
    <property type="entry name" value="KAT/AKT"/>
</dbReference>